<evidence type="ECO:0000313" key="3">
    <source>
        <dbReference type="Proteomes" id="UP000058599"/>
    </source>
</evidence>
<dbReference type="InterPro" id="IPR032710">
    <property type="entry name" value="NTF2-like_dom_sf"/>
</dbReference>
<dbReference type="Proteomes" id="UP000058599">
    <property type="component" value="Chromosome"/>
</dbReference>
<name>A0AA86GPA1_9SPHN</name>
<dbReference type="KEGG" id="sgi:SGRAN_3243"/>
<proteinExistence type="predicted"/>
<organism evidence="2 3">
    <name type="scientific">Sphingopyxis granuli</name>
    <dbReference type="NCBI Taxonomy" id="267128"/>
    <lineage>
        <taxon>Bacteria</taxon>
        <taxon>Pseudomonadati</taxon>
        <taxon>Pseudomonadota</taxon>
        <taxon>Alphaproteobacteria</taxon>
        <taxon>Sphingomonadales</taxon>
        <taxon>Sphingomonadaceae</taxon>
        <taxon>Sphingopyxis</taxon>
    </lineage>
</organism>
<dbReference type="SUPFAM" id="SSF54427">
    <property type="entry name" value="NTF2-like"/>
    <property type="match status" value="1"/>
</dbReference>
<evidence type="ECO:0000259" key="1">
    <source>
        <dbReference type="Pfam" id="PF12680"/>
    </source>
</evidence>
<sequence length="135" mass="14998">MAEAGLAANKEVVRRFFETFSSGDVPAILDAMADDGGWWVSGRLDGMSGRYDKASFGPLLAGATQIYKDGCLRIEPKRMIAEGDHVAVEAEGRAELLDGRVYTPHYHFLVEVRGGRVQEVREYMDTQHAKEIFFA</sequence>
<dbReference type="InterPro" id="IPR037401">
    <property type="entry name" value="SnoaL-like"/>
</dbReference>
<dbReference type="PANTHER" id="PTHR41252:SF1">
    <property type="entry name" value="BLR2505 PROTEIN"/>
    <property type="match status" value="1"/>
</dbReference>
<accession>A0AA86GPA1</accession>
<dbReference type="Gene3D" id="3.10.450.50">
    <property type="match status" value="1"/>
</dbReference>
<feature type="domain" description="SnoaL-like" evidence="1">
    <location>
        <begin position="13"/>
        <end position="119"/>
    </location>
</feature>
<dbReference type="PANTHER" id="PTHR41252">
    <property type="entry name" value="BLR2505 PROTEIN"/>
    <property type="match status" value="1"/>
</dbReference>
<evidence type="ECO:0000313" key="2">
    <source>
        <dbReference type="EMBL" id="AMG75586.1"/>
    </source>
</evidence>
<dbReference type="EMBL" id="CP012199">
    <property type="protein sequence ID" value="AMG75586.1"/>
    <property type="molecule type" value="Genomic_DNA"/>
</dbReference>
<dbReference type="Pfam" id="PF12680">
    <property type="entry name" value="SnoaL_2"/>
    <property type="match status" value="1"/>
</dbReference>
<protein>
    <recommendedName>
        <fullName evidence="1">SnoaL-like domain-containing protein</fullName>
    </recommendedName>
</protein>
<reference evidence="2 3" key="1">
    <citation type="journal article" date="2016" name="BMC Genomics">
        <title>Genomic analysis of the nitrate-respiring Sphingopyxis granuli (formerly Sphingomonas macrogoltabida) strain TFA.</title>
        <authorList>
            <person name="Garcia-Romero I."/>
            <person name="Perez-Pulido A.J."/>
            <person name="Gonzalez-Flores Y.E."/>
            <person name="Reyes-Ramirez F."/>
            <person name="Santero E."/>
            <person name="Floriano B."/>
        </authorList>
    </citation>
    <scope>NUCLEOTIDE SEQUENCE [LARGE SCALE GENOMIC DNA]</scope>
    <source>
        <strain evidence="2 3">TFA</strain>
    </source>
</reference>
<dbReference type="RefSeq" id="WP_067185447.1">
    <property type="nucleotide sequence ID" value="NZ_CP012199.1"/>
</dbReference>
<dbReference type="AlphaFoldDB" id="A0AA86GPA1"/>
<gene>
    <name evidence="2" type="ORF">SGRAN_3243</name>
</gene>
<keyword evidence="3" id="KW-1185">Reference proteome</keyword>